<dbReference type="EMBL" id="JAQQPZ010000002">
    <property type="protein sequence ID" value="MDD8058525.1"/>
    <property type="molecule type" value="Genomic_DNA"/>
</dbReference>
<gene>
    <name evidence="3" type="ORF">PQR79_05195</name>
</gene>
<dbReference type="Pfam" id="PF01627">
    <property type="entry name" value="Hpt"/>
    <property type="match status" value="1"/>
</dbReference>
<dbReference type="SUPFAM" id="SSF47226">
    <property type="entry name" value="Histidine-containing phosphotransfer domain, HPT domain"/>
    <property type="match status" value="1"/>
</dbReference>
<protein>
    <submittedName>
        <fullName evidence="3">Hpt domain-containing protein</fullName>
    </submittedName>
</protein>
<dbReference type="RefSeq" id="WP_238103715.1">
    <property type="nucleotide sequence ID" value="NZ_JAQQPZ010000002.1"/>
</dbReference>
<sequence length="122" mass="13582">MSQHTEFSAYPMMQLSTLDKLKSDLGSDTYQHLLVLFEQELKQLHADISAAVDNHAFQAINNATHILKNTAALYGAERLSQSASFVYQLNAEQSFIPATLTLINIIDATLIEYKVHISSIAE</sequence>
<evidence type="ECO:0000313" key="4">
    <source>
        <dbReference type="Proteomes" id="UP001213691"/>
    </source>
</evidence>
<feature type="domain" description="HPt" evidence="2">
    <location>
        <begin position="33"/>
        <end position="84"/>
    </location>
</feature>
<dbReference type="Proteomes" id="UP001213691">
    <property type="component" value="Unassembled WGS sequence"/>
</dbReference>
<evidence type="ECO:0000256" key="1">
    <source>
        <dbReference type="ARBA" id="ARBA00023012"/>
    </source>
</evidence>
<organism evidence="3 4">
    <name type="scientific">Shewanella metallivivens</name>
    <dbReference type="NCBI Taxonomy" id="2872342"/>
    <lineage>
        <taxon>Bacteria</taxon>
        <taxon>Pseudomonadati</taxon>
        <taxon>Pseudomonadota</taxon>
        <taxon>Gammaproteobacteria</taxon>
        <taxon>Alteromonadales</taxon>
        <taxon>Shewanellaceae</taxon>
        <taxon>Shewanella</taxon>
    </lineage>
</organism>
<proteinExistence type="predicted"/>
<dbReference type="InterPro" id="IPR036641">
    <property type="entry name" value="HPT_dom_sf"/>
</dbReference>
<evidence type="ECO:0000259" key="2">
    <source>
        <dbReference type="Pfam" id="PF01627"/>
    </source>
</evidence>
<dbReference type="Gene3D" id="1.20.120.160">
    <property type="entry name" value="HPT domain"/>
    <property type="match status" value="1"/>
</dbReference>
<reference evidence="3 4" key="1">
    <citation type="submission" date="2023-02" db="EMBL/GenBank/DDBJ databases">
        <title>Genome sequence of Shewanella metallivivens ER-Te-42B-Light, sp. nov., enriched from sulfide tube worms (Riftia pachyptila) isolated from Explorer Ridge in the Pacific Ocean.</title>
        <authorList>
            <person name="Maltman C."/>
            <person name="Kuzyk S.B."/>
            <person name="Kyndt J.A."/>
            <person name="Yurkov V."/>
        </authorList>
    </citation>
    <scope>NUCLEOTIDE SEQUENCE [LARGE SCALE GENOMIC DNA]</scope>
    <source>
        <strain evidence="3 4">ER-Te-42B-Light</strain>
    </source>
</reference>
<evidence type="ECO:0000313" key="3">
    <source>
        <dbReference type="EMBL" id="MDD8058525.1"/>
    </source>
</evidence>
<comment type="caution">
    <text evidence="3">The sequence shown here is derived from an EMBL/GenBank/DDBJ whole genome shotgun (WGS) entry which is preliminary data.</text>
</comment>
<keyword evidence="1" id="KW-0902">Two-component regulatory system</keyword>
<accession>A0ABT5TIU4</accession>
<dbReference type="InterPro" id="IPR008207">
    <property type="entry name" value="Sig_transdc_His_kin_Hpt_dom"/>
</dbReference>
<name>A0ABT5TIU4_9GAMM</name>
<keyword evidence="4" id="KW-1185">Reference proteome</keyword>